<dbReference type="InterPro" id="IPR010982">
    <property type="entry name" value="Lambda_DNA-bd_dom_sf"/>
</dbReference>
<dbReference type="Proteomes" id="UP000295151">
    <property type="component" value="Unassembled WGS sequence"/>
</dbReference>
<dbReference type="InterPro" id="IPR001387">
    <property type="entry name" value="Cro/C1-type_HTH"/>
</dbReference>
<dbReference type="AlphaFoldDB" id="A0A4R7TB63"/>
<protein>
    <submittedName>
        <fullName evidence="2">Helix-turn-helix protein</fullName>
    </submittedName>
</protein>
<organism evidence="2 3">
    <name type="scientific">Kribbella voronezhensis</name>
    <dbReference type="NCBI Taxonomy" id="2512212"/>
    <lineage>
        <taxon>Bacteria</taxon>
        <taxon>Bacillati</taxon>
        <taxon>Actinomycetota</taxon>
        <taxon>Actinomycetes</taxon>
        <taxon>Propionibacteriales</taxon>
        <taxon>Kribbellaceae</taxon>
        <taxon>Kribbella</taxon>
    </lineage>
</organism>
<evidence type="ECO:0000259" key="1">
    <source>
        <dbReference type="PROSITE" id="PS50943"/>
    </source>
</evidence>
<dbReference type="Gene3D" id="3.30.450.180">
    <property type="match status" value="1"/>
</dbReference>
<dbReference type="EMBL" id="SOCE01000001">
    <property type="protein sequence ID" value="TDU88919.1"/>
    <property type="molecule type" value="Genomic_DNA"/>
</dbReference>
<dbReference type="Pfam" id="PF13560">
    <property type="entry name" value="HTH_31"/>
    <property type="match status" value="1"/>
</dbReference>
<dbReference type="GO" id="GO:0003677">
    <property type="term" value="F:DNA binding"/>
    <property type="evidence" value="ECO:0007669"/>
    <property type="project" value="InterPro"/>
</dbReference>
<feature type="domain" description="HTH cro/C1-type" evidence="1">
    <location>
        <begin position="77"/>
        <end position="124"/>
    </location>
</feature>
<dbReference type="PANTHER" id="PTHR35010:SF2">
    <property type="entry name" value="BLL4672 PROTEIN"/>
    <property type="match status" value="1"/>
</dbReference>
<evidence type="ECO:0000313" key="2">
    <source>
        <dbReference type="EMBL" id="TDU88919.1"/>
    </source>
</evidence>
<gene>
    <name evidence="2" type="ORF">EV138_2471</name>
</gene>
<dbReference type="Gene3D" id="1.10.260.40">
    <property type="entry name" value="lambda repressor-like DNA-binding domains"/>
    <property type="match status" value="1"/>
</dbReference>
<reference evidence="2 3" key="1">
    <citation type="submission" date="2019-03" db="EMBL/GenBank/DDBJ databases">
        <title>Genomic Encyclopedia of Type Strains, Phase III (KMG-III): the genomes of soil and plant-associated and newly described type strains.</title>
        <authorList>
            <person name="Whitman W."/>
        </authorList>
    </citation>
    <scope>NUCLEOTIDE SEQUENCE [LARGE SCALE GENOMIC DNA]</scope>
    <source>
        <strain evidence="2 3">VKM Ac-2575</strain>
    </source>
</reference>
<accession>A0A4R7TB63</accession>
<comment type="caution">
    <text evidence="2">The sequence shown here is derived from an EMBL/GenBank/DDBJ whole genome shotgun (WGS) entry which is preliminary data.</text>
</comment>
<dbReference type="PROSITE" id="PS50943">
    <property type="entry name" value="HTH_CROC1"/>
    <property type="match status" value="1"/>
</dbReference>
<dbReference type="PANTHER" id="PTHR35010">
    <property type="entry name" value="BLL4672 PROTEIN-RELATED"/>
    <property type="match status" value="1"/>
</dbReference>
<dbReference type="SMART" id="SM00530">
    <property type="entry name" value="HTH_XRE"/>
    <property type="match status" value="1"/>
</dbReference>
<sequence length="346" mass="38551">MTSASFGGEELPSSLFTLGFAEPGSDRTTLAEQPPGILDVMDRRAELTEFLKTRRARIRPEDLGLKVFGNGRRRVPGLRREELAQAAGVSADYYVRLEQGRTDNVSQEILDAVAEVLGLTEDERDHLARLAKPVRRPKQRRTAQRVRPAMQQLLNALDGVPAFLLGRRMDVLAWNPLAAALIVDFGALSAKERNMPRLVFLDESCRDRVINGDRVAGFYPQWEAIAAETVDYLRMYAGRNPDDPELAELIGELSIHSEEFRTQWARHDVRDKSFGVKRMVHPMVGELTLQYETLVMPGDPDQLLVTYSAEPGTQSESALGLLASWTAPTVEPPLHTRTAEGAPELP</sequence>
<dbReference type="InterPro" id="IPR041413">
    <property type="entry name" value="MLTR_LBD"/>
</dbReference>
<keyword evidence="3" id="KW-1185">Reference proteome</keyword>
<dbReference type="CDD" id="cd00093">
    <property type="entry name" value="HTH_XRE"/>
    <property type="match status" value="1"/>
</dbReference>
<dbReference type="Pfam" id="PF17765">
    <property type="entry name" value="MLTR_LBD"/>
    <property type="match status" value="1"/>
</dbReference>
<proteinExistence type="predicted"/>
<evidence type="ECO:0000313" key="3">
    <source>
        <dbReference type="Proteomes" id="UP000295151"/>
    </source>
</evidence>
<name>A0A4R7TB63_9ACTN</name>
<dbReference type="SUPFAM" id="SSF47413">
    <property type="entry name" value="lambda repressor-like DNA-binding domains"/>
    <property type="match status" value="1"/>
</dbReference>